<gene>
    <name evidence="1" type="ORF">GCM10023082_14530</name>
</gene>
<protein>
    <submittedName>
        <fullName evidence="1">Uncharacterized protein</fullName>
    </submittedName>
</protein>
<accession>A0ABP7EG83</accession>
<reference evidence="2" key="1">
    <citation type="journal article" date="2019" name="Int. J. Syst. Evol. Microbiol.">
        <title>The Global Catalogue of Microorganisms (GCM) 10K type strain sequencing project: providing services to taxonomists for standard genome sequencing and annotation.</title>
        <authorList>
            <consortium name="The Broad Institute Genomics Platform"/>
            <consortium name="The Broad Institute Genome Sequencing Center for Infectious Disease"/>
            <person name="Wu L."/>
            <person name="Ma J."/>
        </authorList>
    </citation>
    <scope>NUCLEOTIDE SEQUENCE [LARGE SCALE GENOMIC DNA]</scope>
    <source>
        <strain evidence="2">JCM 30846</strain>
    </source>
</reference>
<dbReference type="Proteomes" id="UP001499884">
    <property type="component" value="Unassembled WGS sequence"/>
</dbReference>
<sequence>MSRAAIVVHRPSPTGGRRVTLRRQLLGSRILGIAYDDEDLVQLLQRPGIPDAEWLLDDPSWVEWRGGRAHDWDSR</sequence>
<evidence type="ECO:0000313" key="1">
    <source>
        <dbReference type="EMBL" id="GAA3718064.1"/>
    </source>
</evidence>
<comment type="caution">
    <text evidence="1">The sequence shown here is derived from an EMBL/GenBank/DDBJ whole genome shotgun (WGS) entry which is preliminary data.</text>
</comment>
<evidence type="ECO:0000313" key="2">
    <source>
        <dbReference type="Proteomes" id="UP001499884"/>
    </source>
</evidence>
<proteinExistence type="predicted"/>
<organism evidence="1 2">
    <name type="scientific">Streptomyces tremellae</name>
    <dbReference type="NCBI Taxonomy" id="1124239"/>
    <lineage>
        <taxon>Bacteria</taxon>
        <taxon>Bacillati</taxon>
        <taxon>Actinomycetota</taxon>
        <taxon>Actinomycetes</taxon>
        <taxon>Kitasatosporales</taxon>
        <taxon>Streptomycetaceae</taxon>
        <taxon>Streptomyces</taxon>
    </lineage>
</organism>
<dbReference type="EMBL" id="BAABEP010000006">
    <property type="protein sequence ID" value="GAA3718064.1"/>
    <property type="molecule type" value="Genomic_DNA"/>
</dbReference>
<keyword evidence="2" id="KW-1185">Reference proteome</keyword>
<dbReference type="RefSeq" id="WP_345642778.1">
    <property type="nucleotide sequence ID" value="NZ_BAABEP010000006.1"/>
</dbReference>
<name>A0ABP7EG83_9ACTN</name>